<evidence type="ECO:0000256" key="2">
    <source>
        <dbReference type="ARBA" id="ARBA00023125"/>
    </source>
</evidence>
<dbReference type="SMART" id="SM00421">
    <property type="entry name" value="HTH_LUXR"/>
    <property type="match status" value="1"/>
</dbReference>
<dbReference type="PANTHER" id="PTHR44688">
    <property type="entry name" value="DNA-BINDING TRANSCRIPTIONAL ACTIVATOR DEVR_DOSR"/>
    <property type="match status" value="1"/>
</dbReference>
<feature type="domain" description="HTH luxR-type" evidence="4">
    <location>
        <begin position="240"/>
        <end position="305"/>
    </location>
</feature>
<evidence type="ECO:0000313" key="5">
    <source>
        <dbReference type="EMBL" id="ALT05921.1"/>
    </source>
</evidence>
<proteinExistence type="predicted"/>
<dbReference type="GO" id="GO:0003677">
    <property type="term" value="F:DNA binding"/>
    <property type="evidence" value="ECO:0007669"/>
    <property type="project" value="UniProtKB-KW"/>
</dbReference>
<dbReference type="PROSITE" id="PS50043">
    <property type="entry name" value="HTH_LUXR_2"/>
    <property type="match status" value="1"/>
</dbReference>
<sequence>MIVPRDMLPVGQCRRYRLVGLPANSPIGVLPLTVPSRSLTLGRSFEGGDVEMSLFREIGMHAGLGRTLSQIGTERFWKQLVLLLHQCLPFDNALAIFYPLDGPPQALEEYDAQPSSKPASMLVYLNGLYLLDPFYQACRENYASGVYRLEEVAPDHFRQSEYFLNYFHDNVLEDEVQLILQLPGVGTLSLSLGMQRRFSFEETGLLTTLSAWVLPLMHQHWQQSTQRAPAMDSQIRDALSHFGSGVLSDRELEIARLVLRGFSSKAMAERLKISPDTVKVHRRHLYAKLDISSQPELFSLFIQSLGHDLENP</sequence>
<name>A0A0U3BHQ1_PSEFL</name>
<dbReference type="AlphaFoldDB" id="A0A0U3BHQ1"/>
<dbReference type="PRINTS" id="PR00038">
    <property type="entry name" value="HTHLUXR"/>
</dbReference>
<evidence type="ECO:0000256" key="3">
    <source>
        <dbReference type="ARBA" id="ARBA00023163"/>
    </source>
</evidence>
<dbReference type="PANTHER" id="PTHR44688:SF16">
    <property type="entry name" value="DNA-BINDING TRANSCRIPTIONAL ACTIVATOR DEVR_DOSR"/>
    <property type="match status" value="1"/>
</dbReference>
<dbReference type="SUPFAM" id="SSF46894">
    <property type="entry name" value="C-terminal effector domain of the bipartite response regulators"/>
    <property type="match status" value="1"/>
</dbReference>
<keyword evidence="1" id="KW-0805">Transcription regulation</keyword>
<evidence type="ECO:0000259" key="4">
    <source>
        <dbReference type="PROSITE" id="PS50043"/>
    </source>
</evidence>
<accession>A0A0U3BHQ1</accession>
<dbReference type="Pfam" id="PF00196">
    <property type="entry name" value="GerE"/>
    <property type="match status" value="1"/>
</dbReference>
<organism evidence="5">
    <name type="scientific">Pseudomonas fluorescens</name>
    <dbReference type="NCBI Taxonomy" id="294"/>
    <lineage>
        <taxon>Bacteria</taxon>
        <taxon>Pseudomonadati</taxon>
        <taxon>Pseudomonadota</taxon>
        <taxon>Gammaproteobacteria</taxon>
        <taxon>Pseudomonadales</taxon>
        <taxon>Pseudomonadaceae</taxon>
        <taxon>Pseudomonas</taxon>
    </lineage>
</organism>
<reference evidence="5" key="1">
    <citation type="submission" date="2015-11" db="EMBL/GenBank/DDBJ databases">
        <authorList>
            <person name="Zhang Y."/>
            <person name="Guo Z."/>
        </authorList>
    </citation>
    <scope>NUCLEOTIDE SEQUENCE</scope>
    <source>
        <strain evidence="5">07A</strain>
    </source>
</reference>
<dbReference type="InterPro" id="IPR000792">
    <property type="entry name" value="Tscrpt_reg_LuxR_C"/>
</dbReference>
<dbReference type="InterPro" id="IPR016032">
    <property type="entry name" value="Sig_transdc_resp-reg_C-effctor"/>
</dbReference>
<dbReference type="EMBL" id="KU170026">
    <property type="protein sequence ID" value="ALT05921.1"/>
    <property type="molecule type" value="Genomic_DNA"/>
</dbReference>
<dbReference type="Gene3D" id="1.10.10.10">
    <property type="entry name" value="Winged helix-like DNA-binding domain superfamily/Winged helix DNA-binding domain"/>
    <property type="match status" value="1"/>
</dbReference>
<protein>
    <submittedName>
        <fullName evidence="5">Transcriptional regulator LuxR family</fullName>
    </submittedName>
</protein>
<dbReference type="InterPro" id="IPR036388">
    <property type="entry name" value="WH-like_DNA-bd_sf"/>
</dbReference>
<dbReference type="CDD" id="cd06170">
    <property type="entry name" value="LuxR_C_like"/>
    <property type="match status" value="1"/>
</dbReference>
<evidence type="ECO:0000256" key="1">
    <source>
        <dbReference type="ARBA" id="ARBA00023015"/>
    </source>
</evidence>
<keyword evidence="3" id="KW-0804">Transcription</keyword>
<dbReference type="GO" id="GO:0006355">
    <property type="term" value="P:regulation of DNA-templated transcription"/>
    <property type="evidence" value="ECO:0007669"/>
    <property type="project" value="InterPro"/>
</dbReference>
<keyword evidence="2" id="KW-0238">DNA-binding</keyword>